<evidence type="ECO:0000313" key="1">
    <source>
        <dbReference type="EMBL" id="DBA11767.1"/>
    </source>
</evidence>
<dbReference type="EMBL" id="BK063093">
    <property type="protein sequence ID" value="DBA11767.1"/>
    <property type="molecule type" value="Genomic_DNA"/>
</dbReference>
<name>A0AA48SFH5_9VIRU</name>
<reference evidence="1" key="1">
    <citation type="journal article" date="2023" name="Front. Mar. Sci.">
        <title>Tracing the invertebrate herpesviruses in the global sequence datasets.</title>
        <authorList>
            <person name="Rosani U."/>
            <person name="Gaia M."/>
            <person name="Delmont T.O."/>
            <person name="Krupovic M."/>
        </authorList>
    </citation>
    <scope>NUCLEOTIDE SEQUENCE</scope>
    <source>
        <strain evidence="1">MalacoHV1/China/2018</strain>
    </source>
</reference>
<reference evidence="1" key="2">
    <citation type="submission" date="2023-01" db="EMBL/GenBank/DDBJ databases">
        <authorList>
            <person name="Rosani U."/>
            <person name="Delmont T.O."/>
            <person name="Gaia M."/>
            <person name="Krupovic M."/>
        </authorList>
    </citation>
    <scope>NUCLEOTIDE SEQUENCE</scope>
    <source>
        <strain evidence="1">MalacoHV1/China/2018</strain>
    </source>
</reference>
<accession>A0AA48SFH5</accession>
<protein>
    <submittedName>
        <fullName evidence="1">ORF66</fullName>
    </submittedName>
</protein>
<proteinExistence type="predicted"/>
<organism evidence="1">
    <name type="scientific">Malaco herpesvirus 1</name>
    <dbReference type="NCBI Taxonomy" id="3031797"/>
    <lineage>
        <taxon>Viruses</taxon>
        <taxon>Duplodnaviria</taxon>
        <taxon>Heunggongvirae</taxon>
        <taxon>Peploviricota</taxon>
        <taxon>Herviviricetes</taxon>
        <taxon>Herpesvirales</taxon>
        <taxon>Malacoherpesviridae</taxon>
    </lineage>
</organism>
<sequence>MGRSPSWIIITPSCSITLLRSVLSGISGRASSSYQGVSTTALISSSDIECRISSFGDTCSPSKSSKRFLSIISSPMAFMYICMLSSCSSVTRFRGSCRLHEGQLFVGNFS</sequence>